<protein>
    <submittedName>
        <fullName evidence="1">T9SS type A sorting domain-containing protein</fullName>
    </submittedName>
</protein>
<dbReference type="AlphaFoldDB" id="A0A514CEN0"/>
<dbReference type="EMBL" id="CP041253">
    <property type="protein sequence ID" value="QDH78305.1"/>
    <property type="molecule type" value="Genomic_DNA"/>
</dbReference>
<proteinExistence type="predicted"/>
<dbReference type="InterPro" id="IPR026444">
    <property type="entry name" value="Secre_tail"/>
</dbReference>
<keyword evidence="2" id="KW-1185">Reference proteome</keyword>
<evidence type="ECO:0000313" key="2">
    <source>
        <dbReference type="Proteomes" id="UP000316614"/>
    </source>
</evidence>
<dbReference type="Proteomes" id="UP000316614">
    <property type="component" value="Chromosome"/>
</dbReference>
<gene>
    <name evidence="1" type="ORF">FKX85_04320</name>
</gene>
<dbReference type="KEGG" id="echi:FKX85_04320"/>
<reference evidence="1 2" key="1">
    <citation type="submission" date="2019-06" db="EMBL/GenBank/DDBJ databases">
        <title>Echinicola alkalisoli sp. nov. isolated from saline soil.</title>
        <authorList>
            <person name="Sun J.-Q."/>
            <person name="Xu L."/>
        </authorList>
    </citation>
    <scope>NUCLEOTIDE SEQUENCE [LARGE SCALE GENOMIC DNA]</scope>
    <source>
        <strain evidence="1 2">LN3S3</strain>
    </source>
</reference>
<dbReference type="InterPro" id="IPR013783">
    <property type="entry name" value="Ig-like_fold"/>
</dbReference>
<dbReference type="NCBIfam" id="TIGR04183">
    <property type="entry name" value="Por_Secre_tail"/>
    <property type="match status" value="1"/>
</dbReference>
<accession>A0A514CEN0</accession>
<organism evidence="1 2">
    <name type="scientific">Echinicola soli</name>
    <dbReference type="NCBI Taxonomy" id="2591634"/>
    <lineage>
        <taxon>Bacteria</taxon>
        <taxon>Pseudomonadati</taxon>
        <taxon>Bacteroidota</taxon>
        <taxon>Cytophagia</taxon>
        <taxon>Cytophagales</taxon>
        <taxon>Cyclobacteriaceae</taxon>
        <taxon>Echinicola</taxon>
    </lineage>
</organism>
<sequence length="777" mass="85439">MMMFNFFQLDYKILLTNQAGFNPKRIYKILFVIFIVSGIFSAPTYGQEVNAYRTITSGDYDQVAIWEIYNGNTWNTATQPPNEANDVYIDFDHEVTLTQNETVKSLYLNAETGTGKKLNLNGFELALLGSLNAFSGAAPGSPSGTWNNIDWIGDSEESKLIFKGTSRVAVPEGAWSAFSTRSRYTLVFAPDPGATLTVQESIKASRIVVASGTVIQETSGGACSTFSFNNDPAVPGAYGSLVIEDNATLESYCSESIVQRSASLPALEVTVSDRGTLVLHGPNPEINAANIHLLGEVRYVGASGTQGFITSTMPGVQQPIQYHDVTFKGDAEKILPPTLILLGNMANTGTGDINANTTSLSIEGTENQEITGMALLARDLEMNKSNGKVHLDSDLTILRDFIMTAGELDFSGNEMTINAAGSGEYQYLAGKWHDLQSLHYHSTPHSLTVQNASFPFVDKYEEGVRLLQVLGANDTGGENLTIQYTQLPGVDHDADFFDNDGTWILYQLYSYFSFSGFSSGNNFINIRIAADELIVDDVNDLRIVADHEPAAGSHLSGLDENGTFWAKRRLRRNALHHNKFTIGSERVATILPIAWLNYQGEAIGKSNILQWEVPADSRVKGFTIYRSAHNVDNFIPIGTITSESISGRVLTYQFTDETPPNHGYSYYRIASFSPSGKEDFTPVFHVYRKQAQTNYNTISPNPHSGGNVHLSISRQMQGDHIECIILDVQGGVVFGVNGKSENTIRRVEEKLPLLPKGIYIIRISDSSIHQTIRWIKL</sequence>
<evidence type="ECO:0000313" key="1">
    <source>
        <dbReference type="EMBL" id="QDH78305.1"/>
    </source>
</evidence>
<dbReference type="Gene3D" id="2.60.40.10">
    <property type="entry name" value="Immunoglobulins"/>
    <property type="match status" value="1"/>
</dbReference>
<dbReference type="RefSeq" id="WP_141613561.1">
    <property type="nucleotide sequence ID" value="NZ_CP041253.1"/>
</dbReference>
<name>A0A514CEN0_9BACT</name>
<dbReference type="OrthoDB" id="812447at2"/>